<comment type="caution">
    <text evidence="1">The sequence shown here is derived from an EMBL/GenBank/DDBJ whole genome shotgun (WGS) entry which is preliminary data.</text>
</comment>
<accession>A0ACC2VJP9</accession>
<dbReference type="Proteomes" id="UP001230649">
    <property type="component" value="Unassembled WGS sequence"/>
</dbReference>
<proteinExistence type="predicted"/>
<name>A0ACC2VJP9_9TREE</name>
<evidence type="ECO:0000313" key="2">
    <source>
        <dbReference type="Proteomes" id="UP001230649"/>
    </source>
</evidence>
<evidence type="ECO:0000313" key="1">
    <source>
        <dbReference type="EMBL" id="KAJ9099379.1"/>
    </source>
</evidence>
<gene>
    <name evidence="1" type="ORF">QFC20_005732</name>
</gene>
<sequence>MVGDEKGVWARLGTMERLNVLSKVVDSSNGRDKVLKSCQYAAKTYTYLFLLVHRSLMVRLDGKSGEPAEHVRRLDGAAGSLSLARKCLRLFGPIPHLNALIQPHPLPPSTFFNTVLALLTACADDVFCLSRLGLVSKRTGGWADKWAKKRAAVSPEVDVDSWERERQELWMARKVWCDVVFSGYNVFKIQRFKEPVQIATGLAAGLISTSQLFRKEEVRLFKALH</sequence>
<dbReference type="EMBL" id="JASBWS010000084">
    <property type="protein sequence ID" value="KAJ9099379.1"/>
    <property type="molecule type" value="Genomic_DNA"/>
</dbReference>
<organism evidence="1 2">
    <name type="scientific">Naganishia adeliensis</name>
    <dbReference type="NCBI Taxonomy" id="92952"/>
    <lineage>
        <taxon>Eukaryota</taxon>
        <taxon>Fungi</taxon>
        <taxon>Dikarya</taxon>
        <taxon>Basidiomycota</taxon>
        <taxon>Agaricomycotina</taxon>
        <taxon>Tremellomycetes</taxon>
        <taxon>Filobasidiales</taxon>
        <taxon>Filobasidiaceae</taxon>
        <taxon>Naganishia</taxon>
    </lineage>
</organism>
<keyword evidence="2" id="KW-1185">Reference proteome</keyword>
<reference evidence="1" key="1">
    <citation type="submission" date="2023-04" db="EMBL/GenBank/DDBJ databases">
        <title>Draft Genome sequencing of Naganishia species isolated from polar environments using Oxford Nanopore Technology.</title>
        <authorList>
            <person name="Leo P."/>
            <person name="Venkateswaran K."/>
        </authorList>
    </citation>
    <scope>NUCLEOTIDE SEQUENCE</scope>
    <source>
        <strain evidence="1">MNA-CCFEE 5262</strain>
    </source>
</reference>
<protein>
    <submittedName>
        <fullName evidence="1">Uncharacterized protein</fullName>
    </submittedName>
</protein>